<dbReference type="RefSeq" id="WP_029546737.1">
    <property type="nucleotide sequence ID" value="NZ_BAAAYP010000056.1"/>
</dbReference>
<name>A0A059MJF5_9NOCA</name>
<dbReference type="Proteomes" id="UP001163947">
    <property type="component" value="Chromosome"/>
</dbReference>
<evidence type="ECO:0000259" key="1">
    <source>
        <dbReference type="Pfam" id="PF01968"/>
    </source>
</evidence>
<proteinExistence type="predicted"/>
<protein>
    <submittedName>
        <fullName evidence="4">Hydantoinase/oxoprolinase family protein</fullName>
    </submittedName>
</protein>
<reference evidence="4" key="1">
    <citation type="submission" date="2022-09" db="EMBL/GenBank/DDBJ databases">
        <title>The genome sequence of Rhodococcus aetherivorans N1.</title>
        <authorList>
            <person name="Jiang W."/>
        </authorList>
    </citation>
    <scope>NUCLEOTIDE SEQUENCE</scope>
    <source>
        <strain evidence="4">N1</strain>
    </source>
</reference>
<dbReference type="InterPro" id="IPR043129">
    <property type="entry name" value="ATPase_NBD"/>
</dbReference>
<sequence>MTMITSRNPHLRVAVDVGGTFTDVCIFDESASTTRIAKVPSTPDDPMRAVIDGVRTAGIDLTEVTLFSHGTTVATNALITRNFPPAALVTTRGFRDVLEIRDGTKDELWDTYVDVGTPYIRRRDRYEVTERIDYAGEVVTPLDESEVREIARILRRKNIKTVAVCLINSYVNSAHEQRVRALLEAELPDVTVSTSSEILPEIFEYDRASTTVANAVLAPLVSGYVNRLEAQLRTDGYDGDLLLLHSGGGSMTPAMVEKYPVRLAASGIAAGAIAVADIATRCGYPNAIGLDMGGTSTDISLVYDGEVRTTKQWQVEYGFPISFPSIEVLTIGAGGGSLAWLDEAGSLRNGPQSAGASPGPACYLRGGTEPTNTDANVLLGRLGTTLIGGGLTLDVAAAENAIKQSVAGPLGLDADTAAGNIIQVANANMADAVRLLSIRRGYDPRDFVLVVCGGAGALHGAALAKELSIPTVVVPPHPGITSAQGCLLVDIRHDLSAMFQGRVDEVDTTALEREFLRLEQEGTQRLRHEGVEPERMVLDRHISMRYAGQWRSLTVAAGSGPGFLAEAVERFHEEHERDYSFRRDDTPVEIYQIGLRAVGTTPKPNFPRTSEPTTAEPAPVERRNVYFDEARGRLDTPVFDRDTLEFGTRIPGPAVITQLDSTTVVPPGTTATIDEWANIRIDIQETR</sequence>
<feature type="domain" description="Hydantoinase A/oxoprolinase" evidence="1">
    <location>
        <begin position="207"/>
        <end position="494"/>
    </location>
</feature>
<feature type="domain" description="Acetophenone carboxylase-like C-terminal" evidence="3">
    <location>
        <begin position="509"/>
        <end position="677"/>
    </location>
</feature>
<evidence type="ECO:0000259" key="2">
    <source>
        <dbReference type="Pfam" id="PF05378"/>
    </source>
</evidence>
<accession>A0A059MJF5</accession>
<evidence type="ECO:0000313" key="4">
    <source>
        <dbReference type="EMBL" id="UYF94517.1"/>
    </source>
</evidence>
<dbReference type="GO" id="GO:0005829">
    <property type="term" value="C:cytosol"/>
    <property type="evidence" value="ECO:0007669"/>
    <property type="project" value="TreeGrafter"/>
</dbReference>
<organism evidence="4 5">
    <name type="scientific">Rhodococcus aetherivorans</name>
    <dbReference type="NCBI Taxonomy" id="191292"/>
    <lineage>
        <taxon>Bacteria</taxon>
        <taxon>Bacillati</taxon>
        <taxon>Actinomycetota</taxon>
        <taxon>Actinomycetes</taxon>
        <taxon>Mycobacteriales</taxon>
        <taxon>Nocardiaceae</taxon>
        <taxon>Rhodococcus</taxon>
    </lineage>
</organism>
<dbReference type="InterPro" id="IPR002821">
    <property type="entry name" value="Hydantoinase_A"/>
</dbReference>
<dbReference type="InterPro" id="IPR045079">
    <property type="entry name" value="Oxoprolinase-like"/>
</dbReference>
<dbReference type="InterPro" id="IPR008040">
    <property type="entry name" value="Hydant_A_N"/>
</dbReference>
<dbReference type="PANTHER" id="PTHR11365:SF23">
    <property type="entry name" value="HYPOTHETICAL 5-OXOPROLINASE (EUROFUNG)-RELATED"/>
    <property type="match status" value="1"/>
</dbReference>
<dbReference type="SUPFAM" id="SSF53067">
    <property type="entry name" value="Actin-like ATPase domain"/>
    <property type="match status" value="1"/>
</dbReference>
<evidence type="ECO:0000313" key="5">
    <source>
        <dbReference type="Proteomes" id="UP001163947"/>
    </source>
</evidence>
<dbReference type="AlphaFoldDB" id="A0A059MJF5"/>
<dbReference type="GeneID" id="83619090"/>
<dbReference type="Pfam" id="PF05378">
    <property type="entry name" value="Hydant_A_N"/>
    <property type="match status" value="1"/>
</dbReference>
<dbReference type="InterPro" id="IPR049517">
    <property type="entry name" value="ACX-like_C"/>
</dbReference>
<dbReference type="GO" id="GO:0017168">
    <property type="term" value="F:5-oxoprolinase (ATP-hydrolyzing) activity"/>
    <property type="evidence" value="ECO:0007669"/>
    <property type="project" value="TreeGrafter"/>
</dbReference>
<dbReference type="PANTHER" id="PTHR11365">
    <property type="entry name" value="5-OXOPROLINASE RELATED"/>
    <property type="match status" value="1"/>
</dbReference>
<dbReference type="Pfam" id="PF19278">
    <property type="entry name" value="Hydant_A_C"/>
    <property type="match status" value="1"/>
</dbReference>
<gene>
    <name evidence="4" type="ORF">OCS65_01690</name>
</gene>
<evidence type="ECO:0000259" key="3">
    <source>
        <dbReference type="Pfam" id="PF19278"/>
    </source>
</evidence>
<dbReference type="GO" id="GO:0006749">
    <property type="term" value="P:glutathione metabolic process"/>
    <property type="evidence" value="ECO:0007669"/>
    <property type="project" value="TreeGrafter"/>
</dbReference>
<feature type="domain" description="Hydantoinase/oxoprolinase N-terminal" evidence="2">
    <location>
        <begin position="12"/>
        <end position="186"/>
    </location>
</feature>
<dbReference type="EMBL" id="CP106982">
    <property type="protein sequence ID" value="UYF94517.1"/>
    <property type="molecule type" value="Genomic_DNA"/>
</dbReference>
<dbReference type="Pfam" id="PF01968">
    <property type="entry name" value="Hydantoinase_A"/>
    <property type="match status" value="1"/>
</dbReference>